<dbReference type="InterPro" id="IPR003594">
    <property type="entry name" value="HATPase_dom"/>
</dbReference>
<dbReference type="PANTHER" id="PTHR42878">
    <property type="entry name" value="TWO-COMPONENT HISTIDINE KINASE"/>
    <property type="match status" value="1"/>
</dbReference>
<dbReference type="Gene3D" id="6.10.340.10">
    <property type="match status" value="1"/>
</dbReference>
<dbReference type="SUPFAM" id="SSF158472">
    <property type="entry name" value="HAMP domain-like"/>
    <property type="match status" value="1"/>
</dbReference>
<accession>A0A517LTY3</accession>
<proteinExistence type="predicted"/>
<evidence type="ECO:0000256" key="2">
    <source>
        <dbReference type="ARBA" id="ARBA00004370"/>
    </source>
</evidence>
<keyword evidence="8" id="KW-1133">Transmembrane helix</keyword>
<dbReference type="KEGG" id="ruv:EC9_02460"/>
<keyword evidence="6" id="KW-0418">Kinase</keyword>
<dbReference type="PROSITE" id="PS50885">
    <property type="entry name" value="HAMP"/>
    <property type="match status" value="1"/>
</dbReference>
<dbReference type="InterPro" id="IPR036890">
    <property type="entry name" value="HATPase_C_sf"/>
</dbReference>
<dbReference type="GO" id="GO:0000156">
    <property type="term" value="F:phosphorelay response regulator activity"/>
    <property type="evidence" value="ECO:0007669"/>
    <property type="project" value="TreeGrafter"/>
</dbReference>
<evidence type="ECO:0000256" key="3">
    <source>
        <dbReference type="ARBA" id="ARBA00012438"/>
    </source>
</evidence>
<dbReference type="SUPFAM" id="SSF47384">
    <property type="entry name" value="Homodimeric domain of signal transducing histidine kinase"/>
    <property type="match status" value="1"/>
</dbReference>
<evidence type="ECO:0000256" key="4">
    <source>
        <dbReference type="ARBA" id="ARBA00022553"/>
    </source>
</evidence>
<name>A0A517LTY3_9BACT</name>
<dbReference type="AlphaFoldDB" id="A0A517LTY3"/>
<dbReference type="Pfam" id="PF00672">
    <property type="entry name" value="HAMP"/>
    <property type="match status" value="1"/>
</dbReference>
<keyword evidence="12" id="KW-1185">Reference proteome</keyword>
<dbReference type="PROSITE" id="PS50109">
    <property type="entry name" value="HIS_KIN"/>
    <property type="match status" value="1"/>
</dbReference>
<organism evidence="11 12">
    <name type="scientific">Rosistilla ulvae</name>
    <dbReference type="NCBI Taxonomy" id="1930277"/>
    <lineage>
        <taxon>Bacteria</taxon>
        <taxon>Pseudomonadati</taxon>
        <taxon>Planctomycetota</taxon>
        <taxon>Planctomycetia</taxon>
        <taxon>Pirellulales</taxon>
        <taxon>Pirellulaceae</taxon>
        <taxon>Rosistilla</taxon>
    </lineage>
</organism>
<dbReference type="InterPro" id="IPR004358">
    <property type="entry name" value="Sig_transdc_His_kin-like_C"/>
</dbReference>
<dbReference type="Gene3D" id="3.30.565.10">
    <property type="entry name" value="Histidine kinase-like ATPase, C-terminal domain"/>
    <property type="match status" value="1"/>
</dbReference>
<keyword evidence="8" id="KW-0472">Membrane</keyword>
<dbReference type="InterPro" id="IPR003661">
    <property type="entry name" value="HisK_dim/P_dom"/>
</dbReference>
<evidence type="ECO:0000256" key="1">
    <source>
        <dbReference type="ARBA" id="ARBA00000085"/>
    </source>
</evidence>
<sequence length="633" mass="71297">MKMLQRIGTLRTQIYTSCCVLVALCVLNMGIGWWGQYRLLQNFDLYEQTERTAAAVLKIDRNVQELKSRSENYLHTGSESQHQTAVQFQLDLLQQIDTVMQEANSEELRTILAEMRTHVQTLQEQLRLAAEERDLRKNLVQEQLPDIGDQVQAAVRRFQATLGENASDASHDQLLDAIQAFSFARMNLLQYFNNPRSEDFDRMVQSLKEAEHLTASIVSTSPSPEFTLAQADLVAKLARFRQIGSHAVHATRSYLYYSNVVMAGEISEFVYYSNRLKSFVVDQQELNRQSRRASARQTRNLGFAASSLAILLAICLAARLSYSIVSPISQITETFRQLSGGATIDAIPATHRHDEIGRMAQAATVFNEKNRETRRLLQHSRELSAELTNKAQALEESNQELDNFAYVASHDLKSPLRGLNALATWVQEDCDSLLPDGSRKHLQQMQDRVARMEALLDDLLEYSRAGRSEVSIEDVNVGELVESILQIVDNPGAVQIRVLGNLPELATYRAPLQQIFLNLITNAVKYNDKGAEGVVEIECRESDRAYRFTISDNGIGIDPKFHERIFRMYQRVAVKKADGSGMGLAIVKKQVETYGGEIRVFSCAGQGAKFTFTWPKELSCPTALQHRSPELTA</sequence>
<evidence type="ECO:0000256" key="5">
    <source>
        <dbReference type="ARBA" id="ARBA00022679"/>
    </source>
</evidence>
<feature type="transmembrane region" description="Helical" evidence="8">
    <location>
        <begin position="12"/>
        <end position="34"/>
    </location>
</feature>
<feature type="domain" description="HAMP" evidence="10">
    <location>
        <begin position="322"/>
        <end position="375"/>
    </location>
</feature>
<dbReference type="SMART" id="SM00387">
    <property type="entry name" value="HATPase_c"/>
    <property type="match status" value="1"/>
</dbReference>
<keyword evidence="7" id="KW-0175">Coiled coil</keyword>
<dbReference type="GO" id="GO:0030295">
    <property type="term" value="F:protein kinase activator activity"/>
    <property type="evidence" value="ECO:0007669"/>
    <property type="project" value="TreeGrafter"/>
</dbReference>
<evidence type="ECO:0000259" key="10">
    <source>
        <dbReference type="PROSITE" id="PS50885"/>
    </source>
</evidence>
<reference evidence="11 12" key="1">
    <citation type="submission" date="2019-02" db="EMBL/GenBank/DDBJ databases">
        <title>Deep-cultivation of Planctomycetes and their phenomic and genomic characterization uncovers novel biology.</title>
        <authorList>
            <person name="Wiegand S."/>
            <person name="Jogler M."/>
            <person name="Boedeker C."/>
            <person name="Pinto D."/>
            <person name="Vollmers J."/>
            <person name="Rivas-Marin E."/>
            <person name="Kohn T."/>
            <person name="Peeters S.H."/>
            <person name="Heuer A."/>
            <person name="Rast P."/>
            <person name="Oberbeckmann S."/>
            <person name="Bunk B."/>
            <person name="Jeske O."/>
            <person name="Meyerdierks A."/>
            <person name="Storesund J.E."/>
            <person name="Kallscheuer N."/>
            <person name="Luecker S."/>
            <person name="Lage O.M."/>
            <person name="Pohl T."/>
            <person name="Merkel B.J."/>
            <person name="Hornburger P."/>
            <person name="Mueller R.-W."/>
            <person name="Bruemmer F."/>
            <person name="Labrenz M."/>
            <person name="Spormann A.M."/>
            <person name="Op den Camp H."/>
            <person name="Overmann J."/>
            <person name="Amann R."/>
            <person name="Jetten M.S.M."/>
            <person name="Mascher T."/>
            <person name="Medema M.H."/>
            <person name="Devos D.P."/>
            <person name="Kaster A.-K."/>
            <person name="Ovreas L."/>
            <person name="Rohde M."/>
            <person name="Galperin M.Y."/>
            <person name="Jogler C."/>
        </authorList>
    </citation>
    <scope>NUCLEOTIDE SEQUENCE [LARGE SCALE GENOMIC DNA]</scope>
    <source>
        <strain evidence="11 12">EC9</strain>
    </source>
</reference>
<dbReference type="InterPro" id="IPR003660">
    <property type="entry name" value="HAMP_dom"/>
</dbReference>
<feature type="coiled-coil region" evidence="7">
    <location>
        <begin position="377"/>
        <end position="404"/>
    </location>
</feature>
<keyword evidence="5 11" id="KW-0808">Transferase</keyword>
<dbReference type="SMART" id="SM01358">
    <property type="entry name" value="HBM"/>
    <property type="match status" value="1"/>
</dbReference>
<evidence type="ECO:0000256" key="6">
    <source>
        <dbReference type="ARBA" id="ARBA00022777"/>
    </source>
</evidence>
<evidence type="ECO:0000256" key="7">
    <source>
        <dbReference type="SAM" id="Coils"/>
    </source>
</evidence>
<dbReference type="GO" id="GO:0016020">
    <property type="term" value="C:membrane"/>
    <property type="evidence" value="ECO:0007669"/>
    <property type="project" value="UniProtKB-SubCell"/>
</dbReference>
<evidence type="ECO:0000259" key="9">
    <source>
        <dbReference type="PROSITE" id="PS50109"/>
    </source>
</evidence>
<dbReference type="Gene3D" id="1.10.287.130">
    <property type="match status" value="1"/>
</dbReference>
<gene>
    <name evidence="11" type="primary">cph1</name>
    <name evidence="11" type="ORF">EC9_02460</name>
</gene>
<dbReference type="InterPro" id="IPR036097">
    <property type="entry name" value="HisK_dim/P_sf"/>
</dbReference>
<dbReference type="GO" id="GO:0000155">
    <property type="term" value="F:phosphorelay sensor kinase activity"/>
    <property type="evidence" value="ECO:0007669"/>
    <property type="project" value="InterPro"/>
</dbReference>
<keyword evidence="4" id="KW-0597">Phosphoprotein</keyword>
<feature type="coiled-coil region" evidence="7">
    <location>
        <begin position="105"/>
        <end position="132"/>
    </location>
</feature>
<dbReference type="SUPFAM" id="SSF55874">
    <property type="entry name" value="ATPase domain of HSP90 chaperone/DNA topoisomerase II/histidine kinase"/>
    <property type="match status" value="1"/>
</dbReference>
<dbReference type="Pfam" id="PF00512">
    <property type="entry name" value="HisKA"/>
    <property type="match status" value="1"/>
</dbReference>
<dbReference type="Proteomes" id="UP000319557">
    <property type="component" value="Chromosome"/>
</dbReference>
<evidence type="ECO:0000256" key="8">
    <source>
        <dbReference type="SAM" id="Phobius"/>
    </source>
</evidence>
<evidence type="ECO:0000313" key="12">
    <source>
        <dbReference type="Proteomes" id="UP000319557"/>
    </source>
</evidence>
<dbReference type="PANTHER" id="PTHR42878:SF15">
    <property type="entry name" value="BACTERIOPHYTOCHROME"/>
    <property type="match status" value="1"/>
</dbReference>
<comment type="catalytic activity">
    <reaction evidence="1">
        <text>ATP + protein L-histidine = ADP + protein N-phospho-L-histidine.</text>
        <dbReference type="EC" id="2.7.13.3"/>
    </reaction>
</comment>
<dbReference type="PRINTS" id="PR00344">
    <property type="entry name" value="BCTRLSENSOR"/>
</dbReference>
<dbReference type="EMBL" id="CP036261">
    <property type="protein sequence ID" value="QDS86088.1"/>
    <property type="molecule type" value="Genomic_DNA"/>
</dbReference>
<dbReference type="InterPro" id="IPR050351">
    <property type="entry name" value="BphY/WalK/GraS-like"/>
</dbReference>
<comment type="subcellular location">
    <subcellularLocation>
        <location evidence="2">Membrane</location>
    </subcellularLocation>
</comment>
<dbReference type="GO" id="GO:0007234">
    <property type="term" value="P:osmosensory signaling via phosphorelay pathway"/>
    <property type="evidence" value="ECO:0007669"/>
    <property type="project" value="TreeGrafter"/>
</dbReference>
<dbReference type="Pfam" id="PF02518">
    <property type="entry name" value="HATPase_c"/>
    <property type="match status" value="1"/>
</dbReference>
<evidence type="ECO:0000313" key="11">
    <source>
        <dbReference type="EMBL" id="QDS86088.1"/>
    </source>
</evidence>
<dbReference type="EC" id="2.7.13.3" evidence="3"/>
<dbReference type="InterPro" id="IPR005467">
    <property type="entry name" value="His_kinase_dom"/>
</dbReference>
<keyword evidence="8" id="KW-0812">Transmembrane</keyword>
<dbReference type="InterPro" id="IPR032255">
    <property type="entry name" value="HBM"/>
</dbReference>
<dbReference type="SMART" id="SM00388">
    <property type="entry name" value="HisKA"/>
    <property type="match status" value="1"/>
</dbReference>
<protein>
    <recommendedName>
        <fullName evidence="3">histidine kinase</fullName>
        <ecNumber evidence="3">2.7.13.3</ecNumber>
    </recommendedName>
</protein>
<feature type="domain" description="Histidine kinase" evidence="9">
    <location>
        <begin position="407"/>
        <end position="618"/>
    </location>
</feature>
<dbReference type="CDD" id="cd00082">
    <property type="entry name" value="HisKA"/>
    <property type="match status" value="1"/>
</dbReference>